<proteinExistence type="predicted"/>
<dbReference type="PANTHER" id="PTHR14136">
    <property type="entry name" value="BTB_POZ DOMAIN-CONTAINING PROTEIN KCTD9"/>
    <property type="match status" value="1"/>
</dbReference>
<accession>A0A8J7APW6</accession>
<dbReference type="PANTHER" id="PTHR14136:SF17">
    <property type="entry name" value="BTB_POZ DOMAIN-CONTAINING PROTEIN KCTD9"/>
    <property type="match status" value="1"/>
</dbReference>
<dbReference type="SUPFAM" id="SSF141571">
    <property type="entry name" value="Pentapeptide repeat-like"/>
    <property type="match status" value="1"/>
</dbReference>
<sequence length="114" mass="12493">MKLRYLIASTVAMALLMPTTTGWHRVRLLATRHCAHCYFRWAKFSHVDLSGADLRNADLRGARFDSVNLTGADLSGANLRGARLNQVILKDTNLCGAIMTDAVKSSVGCTYGHL</sequence>
<dbReference type="AlphaFoldDB" id="A0A8J7APW6"/>
<evidence type="ECO:0000313" key="1">
    <source>
        <dbReference type="EMBL" id="MBE9078459.1"/>
    </source>
</evidence>
<name>A0A8J7APW6_9CYAN</name>
<dbReference type="EMBL" id="JADEXG010000033">
    <property type="protein sequence ID" value="MBE9078459.1"/>
    <property type="molecule type" value="Genomic_DNA"/>
</dbReference>
<dbReference type="Proteomes" id="UP000636505">
    <property type="component" value="Unassembled WGS sequence"/>
</dbReference>
<dbReference type="InterPro" id="IPR001646">
    <property type="entry name" value="5peptide_repeat"/>
</dbReference>
<dbReference type="Gene3D" id="2.160.20.80">
    <property type="entry name" value="E3 ubiquitin-protein ligase SopA"/>
    <property type="match status" value="1"/>
</dbReference>
<dbReference type="RefSeq" id="WP_193908315.1">
    <property type="nucleotide sequence ID" value="NZ_JADEXG010000033.1"/>
</dbReference>
<dbReference type="InterPro" id="IPR051082">
    <property type="entry name" value="Pentapeptide-BTB/POZ_domain"/>
</dbReference>
<organism evidence="1 2">
    <name type="scientific">Vasconcelosia minhoensis LEGE 07310</name>
    <dbReference type="NCBI Taxonomy" id="915328"/>
    <lineage>
        <taxon>Bacteria</taxon>
        <taxon>Bacillati</taxon>
        <taxon>Cyanobacteriota</taxon>
        <taxon>Cyanophyceae</taxon>
        <taxon>Nodosilineales</taxon>
        <taxon>Cymatolegaceae</taxon>
        <taxon>Vasconcelosia</taxon>
        <taxon>Vasconcelosia minhoensis</taxon>
    </lineage>
</organism>
<protein>
    <submittedName>
        <fullName evidence="1">Pentapeptide repeat-containing protein</fullName>
    </submittedName>
</protein>
<dbReference type="Pfam" id="PF00805">
    <property type="entry name" value="Pentapeptide"/>
    <property type="match status" value="1"/>
</dbReference>
<reference evidence="1" key="1">
    <citation type="submission" date="2020-10" db="EMBL/GenBank/DDBJ databases">
        <authorList>
            <person name="Castelo-Branco R."/>
            <person name="Eusebio N."/>
            <person name="Adriana R."/>
            <person name="Vieira A."/>
            <person name="Brugerolle De Fraissinette N."/>
            <person name="Rezende De Castro R."/>
            <person name="Schneider M.P."/>
            <person name="Vasconcelos V."/>
            <person name="Leao P.N."/>
        </authorList>
    </citation>
    <scope>NUCLEOTIDE SEQUENCE</scope>
    <source>
        <strain evidence="1">LEGE 07310</strain>
    </source>
</reference>
<comment type="caution">
    <text evidence="1">The sequence shown here is derived from an EMBL/GenBank/DDBJ whole genome shotgun (WGS) entry which is preliminary data.</text>
</comment>
<keyword evidence="2" id="KW-1185">Reference proteome</keyword>
<evidence type="ECO:0000313" key="2">
    <source>
        <dbReference type="Proteomes" id="UP000636505"/>
    </source>
</evidence>
<gene>
    <name evidence="1" type="ORF">IQ241_14330</name>
</gene>